<dbReference type="GO" id="GO:0004197">
    <property type="term" value="F:cysteine-type endopeptidase activity"/>
    <property type="evidence" value="ECO:0007669"/>
    <property type="project" value="TreeGrafter"/>
</dbReference>
<dbReference type="PANTHER" id="PTHR22624:SF52">
    <property type="entry name" value="CYSTEINE PROTEASE"/>
    <property type="match status" value="1"/>
</dbReference>
<dbReference type="Proteomes" id="UP000230066">
    <property type="component" value="Unassembled WGS sequence"/>
</dbReference>
<accession>A0A4E0R125</accession>
<reference evidence="14" key="1">
    <citation type="submission" date="2019-03" db="EMBL/GenBank/DDBJ databases">
        <title>Improved annotation for the trematode Fasciola hepatica.</title>
        <authorList>
            <person name="Choi Y.-J."/>
            <person name="Martin J."/>
            <person name="Mitreva M."/>
        </authorList>
    </citation>
    <scope>NUCLEOTIDE SEQUENCE [LARGE SCALE GENOMIC DNA]</scope>
</reference>
<sequence>MLHQESLISSLVDSDDDDSISGPKTNVGSRASSECTATSIDRLRFSTSDHMRIAWNQLKFGWNLRLWPQFSKDAPLVFLGCWYSPVDGFFTQFPKYVTLSGDFSDFADDFSSRLWFTYRDNFQPLCTEPPSCPTNGLKHCDDDFQLIVPPSTPSCSDTELGVLIRRMSSNPVDLSRPCCESNDSTTEPSHSQKPNPDRAITEACDGPLRSHHSRSFLWNIERLRTLKWVLHYEPVARPVPLSVQTSDCGWGCMIRSGQMLLAQALCVHLLGRHWRLFRCGSPKGKPDVHVHRRILRWFHDSWSRTAPFSLHRLLRASQQPAGSWFGPTTICTALLRTLAAAAEEFDDLSQLEIYLARDRVIYRDELMGLARGVYEPRDVDRLHYTDHTGHYRFPMLKENHHATVAPEPSASTHPIILLIPLMLGTRGLIDPVYTTIVTRFLEDPCALGLIGGRPKHSIYVCGYQRKRLIILDPHFAQPVINMDSDRFPIKSWHCPIPKLMRIAKLDPSCAVGFYCRTRGELSDLLDRLPSLFTPLRPSAIHSSLVEVVNSSDILSSRPI</sequence>
<proteinExistence type="inferred from homology"/>
<name>A0A4E0R125_FASHE</name>
<evidence type="ECO:0000256" key="2">
    <source>
        <dbReference type="ARBA" id="ARBA00010958"/>
    </source>
</evidence>
<dbReference type="GO" id="GO:0005737">
    <property type="term" value="C:cytoplasm"/>
    <property type="evidence" value="ECO:0007669"/>
    <property type="project" value="UniProtKB-SubCell"/>
</dbReference>
<dbReference type="EC" id="3.4.22.-" evidence="11"/>
<evidence type="ECO:0000256" key="6">
    <source>
        <dbReference type="ARBA" id="ARBA00022801"/>
    </source>
</evidence>
<dbReference type="AlphaFoldDB" id="A0A4E0R125"/>
<dbReference type="Pfam" id="PF03416">
    <property type="entry name" value="Peptidase_C54"/>
    <property type="match status" value="1"/>
</dbReference>
<comment type="caution">
    <text evidence="14">The sequence shown here is derived from an EMBL/GenBank/DDBJ whole genome shotgun (WGS) entry which is preliminary data.</text>
</comment>
<comment type="function">
    <text evidence="11">Cysteine protease that plays a key role in autophagy by mediating both proteolytic activation and delipidation of ATG8 family proteins.</text>
</comment>
<evidence type="ECO:0000256" key="7">
    <source>
        <dbReference type="ARBA" id="ARBA00022807"/>
    </source>
</evidence>
<evidence type="ECO:0000256" key="5">
    <source>
        <dbReference type="ARBA" id="ARBA00022670"/>
    </source>
</evidence>
<feature type="compositionally biased region" description="Polar residues" evidence="12">
    <location>
        <begin position="22"/>
        <end position="32"/>
    </location>
</feature>
<dbReference type="GO" id="GO:0000423">
    <property type="term" value="P:mitophagy"/>
    <property type="evidence" value="ECO:0007669"/>
    <property type="project" value="TreeGrafter"/>
</dbReference>
<dbReference type="GO" id="GO:0019786">
    <property type="term" value="F:protein-phosphatidylethanolamide deconjugating activity"/>
    <property type="evidence" value="ECO:0007669"/>
    <property type="project" value="InterPro"/>
</dbReference>
<feature type="region of interest" description="Disordered" evidence="12">
    <location>
        <begin position="1"/>
        <end position="32"/>
    </location>
</feature>
<dbReference type="GO" id="GO:0034727">
    <property type="term" value="P:piecemeal microautophagy of the nucleus"/>
    <property type="evidence" value="ECO:0007669"/>
    <property type="project" value="TreeGrafter"/>
</dbReference>
<keyword evidence="8 11" id="KW-0653">Protein transport</keyword>
<evidence type="ECO:0000256" key="1">
    <source>
        <dbReference type="ARBA" id="ARBA00004496"/>
    </source>
</evidence>
<dbReference type="InterPro" id="IPR038765">
    <property type="entry name" value="Papain-like_cys_pep_sf"/>
</dbReference>
<evidence type="ECO:0000313" key="14">
    <source>
        <dbReference type="EMBL" id="THD21639.1"/>
    </source>
</evidence>
<evidence type="ECO:0000256" key="3">
    <source>
        <dbReference type="ARBA" id="ARBA00022448"/>
    </source>
</evidence>
<evidence type="ECO:0000256" key="8">
    <source>
        <dbReference type="ARBA" id="ARBA00022927"/>
    </source>
</evidence>
<dbReference type="GO" id="GO:0016485">
    <property type="term" value="P:protein processing"/>
    <property type="evidence" value="ECO:0007669"/>
    <property type="project" value="TreeGrafter"/>
</dbReference>
<dbReference type="InterPro" id="IPR046792">
    <property type="entry name" value="Peptidase_C54_cat"/>
</dbReference>
<keyword evidence="3" id="KW-0813">Transport</keyword>
<keyword evidence="4 11" id="KW-0963">Cytoplasm</keyword>
<keyword evidence="5 11" id="KW-0645">Protease</keyword>
<evidence type="ECO:0000256" key="9">
    <source>
        <dbReference type="ARBA" id="ARBA00023006"/>
    </source>
</evidence>
<dbReference type="GO" id="GO:0035973">
    <property type="term" value="P:aggrephagy"/>
    <property type="evidence" value="ECO:0007669"/>
    <property type="project" value="TreeGrafter"/>
</dbReference>
<evidence type="ECO:0000259" key="13">
    <source>
        <dbReference type="Pfam" id="PF03416"/>
    </source>
</evidence>
<keyword evidence="9 11" id="KW-0072">Autophagy</keyword>
<feature type="domain" description="Peptidase C54 catalytic" evidence="13">
    <location>
        <begin position="104"/>
        <end position="526"/>
    </location>
</feature>
<organism evidence="14 15">
    <name type="scientific">Fasciola hepatica</name>
    <name type="common">Liver fluke</name>
    <dbReference type="NCBI Taxonomy" id="6192"/>
    <lineage>
        <taxon>Eukaryota</taxon>
        <taxon>Metazoa</taxon>
        <taxon>Spiralia</taxon>
        <taxon>Lophotrochozoa</taxon>
        <taxon>Platyhelminthes</taxon>
        <taxon>Trematoda</taxon>
        <taxon>Digenea</taxon>
        <taxon>Plagiorchiida</taxon>
        <taxon>Echinostomata</taxon>
        <taxon>Echinostomatoidea</taxon>
        <taxon>Fasciolidae</taxon>
        <taxon>Fasciola</taxon>
    </lineage>
</organism>
<comment type="similarity">
    <text evidence="2 11">Belongs to the peptidase C54 family.</text>
</comment>
<comment type="catalytic activity">
    <reaction evidence="10">
        <text>[protein]-C-terminal L-amino acid-glycyl-phosphatidylethanolamide + H2O = [protein]-C-terminal L-amino acid-glycine + a 1,2-diacyl-sn-glycero-3-phosphoethanolamine</text>
        <dbReference type="Rhea" id="RHEA:67548"/>
        <dbReference type="Rhea" id="RHEA-COMP:17323"/>
        <dbReference type="Rhea" id="RHEA-COMP:17324"/>
        <dbReference type="ChEBI" id="CHEBI:15377"/>
        <dbReference type="ChEBI" id="CHEBI:64612"/>
        <dbReference type="ChEBI" id="CHEBI:172940"/>
        <dbReference type="ChEBI" id="CHEBI:172941"/>
    </reaction>
    <physiologicalReaction direction="left-to-right" evidence="10">
        <dbReference type="Rhea" id="RHEA:67549"/>
    </physiologicalReaction>
</comment>
<comment type="subcellular location">
    <subcellularLocation>
        <location evidence="1 11">Cytoplasm</location>
    </subcellularLocation>
</comment>
<evidence type="ECO:0000256" key="4">
    <source>
        <dbReference type="ARBA" id="ARBA00022490"/>
    </source>
</evidence>
<keyword evidence="6 11" id="KW-0378">Hydrolase</keyword>
<dbReference type="PANTHER" id="PTHR22624">
    <property type="entry name" value="CYSTEINE PROTEASE ATG4"/>
    <property type="match status" value="1"/>
</dbReference>
<dbReference type="InterPro" id="IPR005078">
    <property type="entry name" value="Peptidase_C54"/>
</dbReference>
<evidence type="ECO:0000313" key="15">
    <source>
        <dbReference type="Proteomes" id="UP000230066"/>
    </source>
</evidence>
<keyword evidence="7" id="KW-0788">Thiol protease</keyword>
<evidence type="ECO:0000256" key="12">
    <source>
        <dbReference type="SAM" id="MobiDB-lite"/>
    </source>
</evidence>
<dbReference type="GO" id="GO:0015031">
    <property type="term" value="P:protein transport"/>
    <property type="evidence" value="ECO:0007669"/>
    <property type="project" value="UniProtKB-KW"/>
</dbReference>
<evidence type="ECO:0000256" key="10">
    <source>
        <dbReference type="ARBA" id="ARBA00029362"/>
    </source>
</evidence>
<keyword evidence="15" id="KW-1185">Reference proteome</keyword>
<feature type="compositionally biased region" description="Polar residues" evidence="12">
    <location>
        <begin position="181"/>
        <end position="194"/>
    </location>
</feature>
<dbReference type="EMBL" id="JXXN02003369">
    <property type="protein sequence ID" value="THD21639.1"/>
    <property type="molecule type" value="Genomic_DNA"/>
</dbReference>
<feature type="region of interest" description="Disordered" evidence="12">
    <location>
        <begin position="173"/>
        <end position="199"/>
    </location>
</feature>
<dbReference type="SUPFAM" id="SSF54001">
    <property type="entry name" value="Cysteine proteinases"/>
    <property type="match status" value="1"/>
</dbReference>
<feature type="compositionally biased region" description="Low complexity" evidence="12">
    <location>
        <begin position="1"/>
        <end position="12"/>
    </location>
</feature>
<gene>
    <name evidence="14" type="ORF">D915_007167</name>
</gene>
<dbReference type="GO" id="GO:0000045">
    <property type="term" value="P:autophagosome assembly"/>
    <property type="evidence" value="ECO:0007669"/>
    <property type="project" value="TreeGrafter"/>
</dbReference>
<protein>
    <recommendedName>
        <fullName evidence="11">Cysteine protease</fullName>
        <ecNumber evidence="11">3.4.22.-</ecNumber>
    </recommendedName>
</protein>
<evidence type="ECO:0000256" key="11">
    <source>
        <dbReference type="RuleBase" id="RU363115"/>
    </source>
</evidence>